<evidence type="ECO:0000313" key="4">
    <source>
        <dbReference type="Proteomes" id="UP000702425"/>
    </source>
</evidence>
<reference evidence="3 4" key="1">
    <citation type="journal article" date="2020" name="Sci. Rep.">
        <title>A novel cyanobacterial geosmin producer, revising GeoA distribution and dispersion patterns in Bacteria.</title>
        <authorList>
            <person name="Churro C."/>
            <person name="Semedo-Aguiar A.P."/>
            <person name="Silva A.D."/>
            <person name="Pereira-Leal J.B."/>
            <person name="Leite R.B."/>
        </authorList>
    </citation>
    <scope>NUCLEOTIDE SEQUENCE [LARGE SCALE GENOMIC DNA]</scope>
    <source>
        <strain evidence="3 4">IPMA8</strain>
    </source>
</reference>
<dbReference type="EMBL" id="SRRZ01000167">
    <property type="protein sequence ID" value="NQE37979.1"/>
    <property type="molecule type" value="Genomic_DNA"/>
</dbReference>
<comment type="caution">
    <text evidence="3">The sequence shown here is derived from an EMBL/GenBank/DDBJ whole genome shotgun (WGS) entry which is preliminary data.</text>
</comment>
<dbReference type="NCBIfam" id="TIGR02595">
    <property type="entry name" value="PEP_CTERM"/>
    <property type="match status" value="1"/>
</dbReference>
<sequence>MKTNFAQPLTACIATAGLAIASSLLTATQAQAFSLSVAPQYGTTNGIGTGATATLDFNFVQSGADLLLNLGITNTTGTQATAGGATNSSLVAVAFDVLSGVNASVKSTAGSTFTKFWNNVDISGLHNGFDYGISTPRNSFNGGNANGGLYKNQSTLVSFLLTGSSLSAAQAESAFLTGFQNGTLKAGVRFQQVSGSNVGTSDKVMAGVSADAEPVPEPTTMAGMVMGLGSLVAARRKQAKKALA</sequence>
<proteinExistence type="predicted"/>
<evidence type="ECO:0000259" key="2">
    <source>
        <dbReference type="Pfam" id="PF07589"/>
    </source>
</evidence>
<dbReference type="Pfam" id="PF07589">
    <property type="entry name" value="PEP-CTERM"/>
    <property type="match status" value="1"/>
</dbReference>
<dbReference type="Proteomes" id="UP000702425">
    <property type="component" value="Unassembled WGS sequence"/>
</dbReference>
<accession>A0ABX2D5N5</accession>
<feature type="domain" description="Ice-binding protein C-terminal" evidence="2">
    <location>
        <begin position="214"/>
        <end position="237"/>
    </location>
</feature>
<feature type="chain" id="PRO_5047505217" description="Ice-binding protein C-terminal domain-containing protein" evidence="1">
    <location>
        <begin position="33"/>
        <end position="244"/>
    </location>
</feature>
<evidence type="ECO:0000313" key="3">
    <source>
        <dbReference type="EMBL" id="NQE37979.1"/>
    </source>
</evidence>
<dbReference type="InterPro" id="IPR013424">
    <property type="entry name" value="Ice-binding_C"/>
</dbReference>
<gene>
    <name evidence="3" type="ORF">E5S67_05761</name>
</gene>
<keyword evidence="1" id="KW-0732">Signal</keyword>
<name>A0ABX2D5N5_9CYAN</name>
<feature type="signal peptide" evidence="1">
    <location>
        <begin position="1"/>
        <end position="32"/>
    </location>
</feature>
<keyword evidence="4" id="KW-1185">Reference proteome</keyword>
<protein>
    <recommendedName>
        <fullName evidence="2">Ice-binding protein C-terminal domain-containing protein</fullName>
    </recommendedName>
</protein>
<dbReference type="InterPro" id="IPR026374">
    <property type="entry name" value="Cyano_PEP"/>
</dbReference>
<organism evidence="3 4">
    <name type="scientific">Microcoleus asticus IPMA8</name>
    <dbReference type="NCBI Taxonomy" id="2563858"/>
    <lineage>
        <taxon>Bacteria</taxon>
        <taxon>Bacillati</taxon>
        <taxon>Cyanobacteriota</taxon>
        <taxon>Cyanophyceae</taxon>
        <taxon>Oscillatoriophycideae</taxon>
        <taxon>Oscillatoriales</taxon>
        <taxon>Microcoleaceae</taxon>
        <taxon>Microcoleus</taxon>
        <taxon>Microcoleus asticus</taxon>
    </lineage>
</organism>
<dbReference type="NCBIfam" id="TIGR04155">
    <property type="entry name" value="cyano_PEP"/>
    <property type="match status" value="1"/>
</dbReference>
<dbReference type="RefSeq" id="WP_216670778.1">
    <property type="nucleotide sequence ID" value="NZ_CAWPPK010000076.1"/>
</dbReference>
<evidence type="ECO:0000256" key="1">
    <source>
        <dbReference type="SAM" id="SignalP"/>
    </source>
</evidence>